<evidence type="ECO:0000259" key="1">
    <source>
        <dbReference type="Pfam" id="PF00899"/>
    </source>
</evidence>
<keyword evidence="2" id="KW-0808">Transferase</keyword>
<dbReference type="InterPro" id="IPR000594">
    <property type="entry name" value="ThiF_NAD_FAD-bd"/>
</dbReference>
<comment type="caution">
    <text evidence="2">The sequence shown here is derived from an EMBL/GenBank/DDBJ whole genome shotgun (WGS) entry which is preliminary data.</text>
</comment>
<evidence type="ECO:0000313" key="3">
    <source>
        <dbReference type="Proteomes" id="UP001551675"/>
    </source>
</evidence>
<name>A0ABV3GC00_MICGL</name>
<reference evidence="2 3" key="1">
    <citation type="submission" date="2024-06" db="EMBL/GenBank/DDBJ databases">
        <title>The Natural Products Discovery Center: Release of the First 8490 Sequenced Strains for Exploring Actinobacteria Biosynthetic Diversity.</title>
        <authorList>
            <person name="Kalkreuter E."/>
            <person name="Kautsar S.A."/>
            <person name="Yang D."/>
            <person name="Bader C.D."/>
            <person name="Teijaro C.N."/>
            <person name="Fluegel L."/>
            <person name="Davis C.M."/>
            <person name="Simpson J.R."/>
            <person name="Lauterbach L."/>
            <person name="Steele A.D."/>
            <person name="Gui C."/>
            <person name="Meng S."/>
            <person name="Li G."/>
            <person name="Viehrig K."/>
            <person name="Ye F."/>
            <person name="Su P."/>
            <person name="Kiefer A.F."/>
            <person name="Nichols A."/>
            <person name="Cepeda A.J."/>
            <person name="Yan W."/>
            <person name="Fan B."/>
            <person name="Jiang Y."/>
            <person name="Adhikari A."/>
            <person name="Zheng C.-J."/>
            <person name="Schuster L."/>
            <person name="Cowan T.M."/>
            <person name="Smanski M.J."/>
            <person name="Chevrette M.G."/>
            <person name="De Carvalho L.P.S."/>
            <person name="Shen B."/>
        </authorList>
    </citation>
    <scope>NUCLEOTIDE SEQUENCE [LARGE SCALE GENOMIC DNA]</scope>
    <source>
        <strain evidence="2 3">NPDC050100</strain>
    </source>
</reference>
<dbReference type="InterPro" id="IPR035985">
    <property type="entry name" value="Ubiquitin-activating_enz"/>
</dbReference>
<organism evidence="2 3">
    <name type="scientific">Microtetraspora glauca</name>
    <dbReference type="NCBI Taxonomy" id="1996"/>
    <lineage>
        <taxon>Bacteria</taxon>
        <taxon>Bacillati</taxon>
        <taxon>Actinomycetota</taxon>
        <taxon>Actinomycetes</taxon>
        <taxon>Streptosporangiales</taxon>
        <taxon>Streptosporangiaceae</taxon>
        <taxon>Microtetraspora</taxon>
    </lineage>
</organism>
<accession>A0ABV3GC00</accession>
<keyword evidence="3" id="KW-1185">Reference proteome</keyword>
<dbReference type="SUPFAM" id="SSF69572">
    <property type="entry name" value="Activating enzymes of the ubiquitin-like proteins"/>
    <property type="match status" value="1"/>
</dbReference>
<dbReference type="RefSeq" id="WP_358132020.1">
    <property type="nucleotide sequence ID" value="NZ_JBFALK010000004.1"/>
</dbReference>
<dbReference type="Gene3D" id="3.40.50.720">
    <property type="entry name" value="NAD(P)-binding Rossmann-like Domain"/>
    <property type="match status" value="1"/>
</dbReference>
<protein>
    <submittedName>
        <fullName evidence="2">ThiF family adenylyltransferase</fullName>
    </submittedName>
</protein>
<dbReference type="Proteomes" id="UP001551675">
    <property type="component" value="Unassembled WGS sequence"/>
</dbReference>
<dbReference type="EMBL" id="JBFALK010000004">
    <property type="protein sequence ID" value="MEV0969168.1"/>
    <property type="molecule type" value="Genomic_DNA"/>
</dbReference>
<dbReference type="GO" id="GO:0016779">
    <property type="term" value="F:nucleotidyltransferase activity"/>
    <property type="evidence" value="ECO:0007669"/>
    <property type="project" value="UniProtKB-KW"/>
</dbReference>
<gene>
    <name evidence="2" type="ORF">AB0I59_11070</name>
</gene>
<dbReference type="Pfam" id="PF00899">
    <property type="entry name" value="ThiF"/>
    <property type="match status" value="1"/>
</dbReference>
<keyword evidence="2" id="KW-0548">Nucleotidyltransferase</keyword>
<evidence type="ECO:0000313" key="2">
    <source>
        <dbReference type="EMBL" id="MEV0969168.1"/>
    </source>
</evidence>
<sequence>MRPRLKTALRRVERDGRTLQFGVHPARATVLTDLEPAVRRLVESLDGTRTLDEAVSASGLDAGAAREVIALLVRHGLVEDASARPGELSALSREERELLRPERDRLSLTSADGGLAGLRRRRAAHVRVYGAGRVGAQVASLLAASGVGHLCVVDAGTARPQDVAPGGLGRPEVGTSREEGAVEVARRLAPGVNAWTGRTASHPADGARRPDLVILAPVEPLDSLLVRELHDAGIPHLLVSAYEGCGCVGPLVIPGVTPCLRCRDLFRRDRDPSWPAVQARLGGFPAGEIACDAALSALVAAQAAGQALAWLEGAAVSNDTLEITPDWDWRRRAYDRHPRCHCSRNRRNSLTMVA</sequence>
<proteinExistence type="predicted"/>
<feature type="domain" description="THIF-type NAD/FAD binding fold" evidence="1">
    <location>
        <begin position="114"/>
        <end position="323"/>
    </location>
</feature>